<sequence length="63" mass="7608">MLILNSWQYRKEVKQAEREGRAKPVWFTKKVAVLFILLFIFYLLGVFCRSKLFDLEVSRILQK</sequence>
<comment type="caution">
    <text evidence="2">The sequence shown here is derived from an EMBL/GenBank/DDBJ whole genome shotgun (WGS) entry which is preliminary data.</text>
</comment>
<accession>A0A2M8KBV5</accession>
<reference evidence="3" key="1">
    <citation type="submission" date="2017-09" db="EMBL/GenBank/DDBJ databases">
        <title>Depth-based differentiation of microbial function through sediment-hosted aquifers and enrichment of novel symbionts in the deep terrestrial subsurface.</title>
        <authorList>
            <person name="Probst A.J."/>
            <person name="Ladd B."/>
            <person name="Jarett J.K."/>
            <person name="Geller-Mcgrath D.E."/>
            <person name="Sieber C.M.K."/>
            <person name="Emerson J.B."/>
            <person name="Anantharaman K."/>
            <person name="Thomas B.C."/>
            <person name="Malmstrom R."/>
            <person name="Stieglmeier M."/>
            <person name="Klingl A."/>
            <person name="Woyke T."/>
            <person name="Ryan C.M."/>
            <person name="Banfield J.F."/>
        </authorList>
    </citation>
    <scope>NUCLEOTIDE SEQUENCE [LARGE SCALE GENOMIC DNA]</scope>
</reference>
<organism evidence="2 3">
    <name type="scientific">Candidatus Portnoybacteria bacterium CG10_big_fil_rev_8_21_14_0_10_38_18</name>
    <dbReference type="NCBI Taxonomy" id="1974813"/>
    <lineage>
        <taxon>Bacteria</taxon>
        <taxon>Candidatus Portnoyibacteriota</taxon>
    </lineage>
</organism>
<gene>
    <name evidence="2" type="ORF">COU82_02195</name>
</gene>
<evidence type="ECO:0000313" key="3">
    <source>
        <dbReference type="Proteomes" id="UP000231648"/>
    </source>
</evidence>
<dbReference type="AlphaFoldDB" id="A0A2M8KBV5"/>
<name>A0A2M8KBV5_9BACT</name>
<dbReference type="Proteomes" id="UP000231648">
    <property type="component" value="Unassembled WGS sequence"/>
</dbReference>
<keyword evidence="1" id="KW-0812">Transmembrane</keyword>
<keyword evidence="1" id="KW-0472">Membrane</keyword>
<evidence type="ECO:0000256" key="1">
    <source>
        <dbReference type="SAM" id="Phobius"/>
    </source>
</evidence>
<proteinExistence type="predicted"/>
<protein>
    <submittedName>
        <fullName evidence="2">Uncharacterized protein</fullName>
    </submittedName>
</protein>
<evidence type="ECO:0000313" key="2">
    <source>
        <dbReference type="EMBL" id="PJE57411.1"/>
    </source>
</evidence>
<dbReference type="EMBL" id="PFDX01000027">
    <property type="protein sequence ID" value="PJE57411.1"/>
    <property type="molecule type" value="Genomic_DNA"/>
</dbReference>
<keyword evidence="1" id="KW-1133">Transmembrane helix</keyword>
<feature type="transmembrane region" description="Helical" evidence="1">
    <location>
        <begin position="31"/>
        <end position="48"/>
    </location>
</feature>